<evidence type="ECO:0000313" key="2">
    <source>
        <dbReference type="EMBL" id="KAH6830294.1"/>
    </source>
</evidence>
<dbReference type="PANTHER" id="PTHR32343:SF26">
    <property type="entry name" value="RNA-BINDING (RRM_RBD_RNP MOTIFS) FAMILY PROTEIN"/>
    <property type="match status" value="1"/>
</dbReference>
<gene>
    <name evidence="2" type="ORF">C2S53_000263</name>
</gene>
<reference evidence="2 3" key="1">
    <citation type="journal article" date="2021" name="Nat. Commun.">
        <title>Incipient diploidization of the medicinal plant Perilla within 10,000 years.</title>
        <authorList>
            <person name="Zhang Y."/>
            <person name="Shen Q."/>
            <person name="Leng L."/>
            <person name="Zhang D."/>
            <person name="Chen S."/>
            <person name="Shi Y."/>
            <person name="Ning Z."/>
            <person name="Chen S."/>
        </authorList>
    </citation>
    <scope>NUCLEOTIDE SEQUENCE [LARGE SCALE GENOMIC DNA]</scope>
    <source>
        <strain evidence="3">cv. PC099</strain>
    </source>
</reference>
<name>A0AAD4JAP3_PERFH</name>
<dbReference type="Gene3D" id="3.30.70.330">
    <property type="match status" value="1"/>
</dbReference>
<dbReference type="PANTHER" id="PTHR32343">
    <property type="entry name" value="SERINE/ARGININE-RICH SPLICING FACTOR"/>
    <property type="match status" value="1"/>
</dbReference>
<dbReference type="SUPFAM" id="SSF54928">
    <property type="entry name" value="RNA-binding domain, RBD"/>
    <property type="match status" value="1"/>
</dbReference>
<proteinExistence type="predicted"/>
<dbReference type="GO" id="GO:0003723">
    <property type="term" value="F:RNA binding"/>
    <property type="evidence" value="ECO:0007669"/>
    <property type="project" value="InterPro"/>
</dbReference>
<dbReference type="InterPro" id="IPR012677">
    <property type="entry name" value="Nucleotide-bd_a/b_plait_sf"/>
</dbReference>
<organism evidence="2 3">
    <name type="scientific">Perilla frutescens var. hirtella</name>
    <name type="common">Perilla citriodora</name>
    <name type="synonym">Perilla setoyensis</name>
    <dbReference type="NCBI Taxonomy" id="608512"/>
    <lineage>
        <taxon>Eukaryota</taxon>
        <taxon>Viridiplantae</taxon>
        <taxon>Streptophyta</taxon>
        <taxon>Embryophyta</taxon>
        <taxon>Tracheophyta</taxon>
        <taxon>Spermatophyta</taxon>
        <taxon>Magnoliopsida</taxon>
        <taxon>eudicotyledons</taxon>
        <taxon>Gunneridae</taxon>
        <taxon>Pentapetalae</taxon>
        <taxon>asterids</taxon>
        <taxon>lamiids</taxon>
        <taxon>Lamiales</taxon>
        <taxon>Lamiaceae</taxon>
        <taxon>Nepetoideae</taxon>
        <taxon>Elsholtzieae</taxon>
        <taxon>Perilla</taxon>
    </lineage>
</organism>
<evidence type="ECO:0000259" key="1">
    <source>
        <dbReference type="Pfam" id="PF00076"/>
    </source>
</evidence>
<dbReference type="InterPro" id="IPR035979">
    <property type="entry name" value="RBD_domain_sf"/>
</dbReference>
<dbReference type="AlphaFoldDB" id="A0AAD4JAP3"/>
<evidence type="ECO:0000313" key="3">
    <source>
        <dbReference type="Proteomes" id="UP001190926"/>
    </source>
</evidence>
<dbReference type="Pfam" id="PF00076">
    <property type="entry name" value="RRM_1"/>
    <property type="match status" value="1"/>
</dbReference>
<dbReference type="Proteomes" id="UP001190926">
    <property type="component" value="Unassembled WGS sequence"/>
</dbReference>
<accession>A0AAD4JAP3</accession>
<keyword evidence="3" id="KW-1185">Reference proteome</keyword>
<protein>
    <recommendedName>
        <fullName evidence="1">RRM domain-containing protein</fullName>
    </recommendedName>
</protein>
<dbReference type="InterPro" id="IPR000504">
    <property type="entry name" value="RRM_dom"/>
</dbReference>
<sequence>MEYEKGKYMVEVIGLPPEARWEDVYQFFTNCGNIKHLEITRVCSDVSMAHVEFEDAYSVKIALFLSGSEIAKQPVAISSCGTYNVDPSPYLADFHEAEIGSYNAVAMRSDQFASTPGEAVTVVQEVVHSMISKGYVLGKDALSKAKAFDDSHKVSSTAAAKIAELSKKIGLSDKINSGMQAAKCIDEKYHVYDMTKSAATYSGKTAVAAANAVVSSPYFAKGALWVSDVLDRAARAAADLANRNNEHTHK</sequence>
<feature type="domain" description="RRM" evidence="1">
    <location>
        <begin position="12"/>
        <end position="70"/>
    </location>
</feature>
<dbReference type="EMBL" id="SDAM02000099">
    <property type="protein sequence ID" value="KAH6830294.1"/>
    <property type="molecule type" value="Genomic_DNA"/>
</dbReference>
<comment type="caution">
    <text evidence="2">The sequence shown here is derived from an EMBL/GenBank/DDBJ whole genome shotgun (WGS) entry which is preliminary data.</text>
</comment>